<dbReference type="Proteomes" id="UP000237344">
    <property type="component" value="Unassembled WGS sequence"/>
</dbReference>
<dbReference type="Pfam" id="PF02620">
    <property type="entry name" value="YceD"/>
    <property type="match status" value="1"/>
</dbReference>
<organism evidence="1 2">
    <name type="scientific">Novacetimonas maltaceti</name>
    <dbReference type="NCBI Taxonomy" id="1203393"/>
    <lineage>
        <taxon>Bacteria</taxon>
        <taxon>Pseudomonadati</taxon>
        <taxon>Pseudomonadota</taxon>
        <taxon>Alphaproteobacteria</taxon>
        <taxon>Acetobacterales</taxon>
        <taxon>Acetobacteraceae</taxon>
        <taxon>Novacetimonas</taxon>
    </lineage>
</organism>
<gene>
    <name evidence="1" type="ORF">KMAL_05220</name>
</gene>
<keyword evidence="2" id="KW-1185">Reference proteome</keyword>
<evidence type="ECO:0000313" key="1">
    <source>
        <dbReference type="EMBL" id="POF63770.1"/>
    </source>
</evidence>
<protein>
    <recommendedName>
        <fullName evidence="3">DUF177 domain-containing protein</fullName>
    </recommendedName>
</protein>
<dbReference type="RefSeq" id="WP_110094214.1">
    <property type="nucleotide sequence ID" value="NZ_NKUE01000002.1"/>
</dbReference>
<name>A0A2S3W4I5_9PROT</name>
<dbReference type="InterPro" id="IPR003772">
    <property type="entry name" value="YceD"/>
</dbReference>
<reference evidence="1 2" key="1">
    <citation type="submission" date="2018-01" db="EMBL/GenBank/DDBJ databases">
        <title>Draft Genome Sequence of Komagataeibacter maltaceti LMG 1529, a Vinegar Producing Acetic Acid Bacterium Isolated from Malt Vinegar Brewery Acetifiers.</title>
        <authorList>
            <person name="Zhang Q."/>
            <person name="Hollensteiner J."/>
            <person name="Poehlein A."/>
            <person name="Daniel R."/>
        </authorList>
    </citation>
    <scope>NUCLEOTIDE SEQUENCE [LARGE SCALE GENOMIC DNA]</scope>
    <source>
        <strain evidence="1 2">LMG 1529</strain>
    </source>
</reference>
<sequence length="182" mass="20138">MDPEFSRRVPVGRIAAKGMETSIEATPEECRALARRFGIPAIRDLACRYRLVPGAQGEVMAEGWLTAHVTQECVVSLEPFEDAVAESFTVRCIPAERFREDDELDPFSIDEVPYEREMIDLGELAAEELSLGLDPYPHKPGSAIPVELLDVEEDGDTDADGEGEAPKRQPFAALAELKKKHN</sequence>
<dbReference type="EMBL" id="POTC01000004">
    <property type="protein sequence ID" value="POF63770.1"/>
    <property type="molecule type" value="Genomic_DNA"/>
</dbReference>
<proteinExistence type="predicted"/>
<comment type="caution">
    <text evidence="1">The sequence shown here is derived from an EMBL/GenBank/DDBJ whole genome shotgun (WGS) entry which is preliminary data.</text>
</comment>
<dbReference type="AlphaFoldDB" id="A0A2S3W4I5"/>
<accession>A0A2S3W4I5</accession>
<evidence type="ECO:0000313" key="2">
    <source>
        <dbReference type="Proteomes" id="UP000237344"/>
    </source>
</evidence>
<dbReference type="OrthoDB" id="8443793at2"/>
<evidence type="ECO:0008006" key="3">
    <source>
        <dbReference type="Google" id="ProtNLM"/>
    </source>
</evidence>